<accession>A0A672FJB8</accession>
<protein>
    <recommendedName>
        <fullName evidence="7">Matrin-type domain-containing protein</fullName>
    </recommendedName>
</protein>
<feature type="compositionally biased region" description="Basic and acidic residues" evidence="6">
    <location>
        <begin position="1167"/>
        <end position="1255"/>
    </location>
</feature>
<comment type="subcellular location">
    <subcellularLocation>
        <location evidence="1">Nucleus</location>
    </subcellularLocation>
</comment>
<feature type="compositionally biased region" description="Basic and acidic residues" evidence="6">
    <location>
        <begin position="63"/>
        <end position="76"/>
    </location>
</feature>
<keyword evidence="4" id="KW-0862">Zinc</keyword>
<dbReference type="Gene3D" id="3.30.70.330">
    <property type="match status" value="3"/>
</dbReference>
<feature type="compositionally biased region" description="Pro residues" evidence="6">
    <location>
        <begin position="15"/>
        <end position="27"/>
    </location>
</feature>
<feature type="compositionally biased region" description="Basic residues" evidence="6">
    <location>
        <begin position="526"/>
        <end position="540"/>
    </location>
</feature>
<feature type="compositionally biased region" description="Low complexity" evidence="6">
    <location>
        <begin position="392"/>
        <end position="401"/>
    </location>
</feature>
<evidence type="ECO:0000256" key="4">
    <source>
        <dbReference type="ARBA" id="ARBA00022833"/>
    </source>
</evidence>
<feature type="region of interest" description="Disordered" evidence="6">
    <location>
        <begin position="1"/>
        <end position="187"/>
    </location>
</feature>
<feature type="compositionally biased region" description="Basic and acidic residues" evidence="6">
    <location>
        <begin position="1294"/>
        <end position="1306"/>
    </location>
</feature>
<organism evidence="8 9">
    <name type="scientific">Salarias fasciatus</name>
    <name type="common">Jewelled blenny</name>
    <name type="synonym">Blennius fasciatus</name>
    <dbReference type="NCBI Taxonomy" id="181472"/>
    <lineage>
        <taxon>Eukaryota</taxon>
        <taxon>Metazoa</taxon>
        <taxon>Chordata</taxon>
        <taxon>Craniata</taxon>
        <taxon>Vertebrata</taxon>
        <taxon>Euteleostomi</taxon>
        <taxon>Actinopterygii</taxon>
        <taxon>Neopterygii</taxon>
        <taxon>Teleostei</taxon>
        <taxon>Neoteleostei</taxon>
        <taxon>Acanthomorphata</taxon>
        <taxon>Ovalentaria</taxon>
        <taxon>Blenniimorphae</taxon>
        <taxon>Blenniiformes</taxon>
        <taxon>Blennioidei</taxon>
        <taxon>Blenniidae</taxon>
        <taxon>Salariinae</taxon>
        <taxon>Salarias</taxon>
    </lineage>
</organism>
<name>A0A672FJB8_SALFA</name>
<feature type="compositionally biased region" description="Basic and acidic residues" evidence="6">
    <location>
        <begin position="366"/>
        <end position="391"/>
    </location>
</feature>
<feature type="compositionally biased region" description="Gly residues" evidence="6">
    <location>
        <begin position="1013"/>
        <end position="1033"/>
    </location>
</feature>
<dbReference type="GO" id="GO:0003676">
    <property type="term" value="F:nucleic acid binding"/>
    <property type="evidence" value="ECO:0007669"/>
    <property type="project" value="InterPro"/>
</dbReference>
<feature type="compositionally biased region" description="Basic residues" evidence="6">
    <location>
        <begin position="505"/>
        <end position="519"/>
    </location>
</feature>
<dbReference type="Proteomes" id="UP000472267">
    <property type="component" value="Chromosome 6"/>
</dbReference>
<feature type="compositionally biased region" description="Acidic residues" evidence="6">
    <location>
        <begin position="1156"/>
        <end position="1166"/>
    </location>
</feature>
<feature type="compositionally biased region" description="Low complexity" evidence="6">
    <location>
        <begin position="1034"/>
        <end position="1047"/>
    </location>
</feature>
<dbReference type="GO" id="GO:0008270">
    <property type="term" value="F:zinc ion binding"/>
    <property type="evidence" value="ECO:0007669"/>
    <property type="project" value="UniProtKB-KW"/>
</dbReference>
<feature type="region of interest" description="Disordered" evidence="6">
    <location>
        <begin position="918"/>
        <end position="1112"/>
    </location>
</feature>
<dbReference type="SUPFAM" id="SSF54928">
    <property type="entry name" value="RNA-binding domain, RBD"/>
    <property type="match status" value="1"/>
</dbReference>
<evidence type="ECO:0000256" key="5">
    <source>
        <dbReference type="ARBA" id="ARBA00023242"/>
    </source>
</evidence>
<feature type="compositionally biased region" description="Acidic residues" evidence="6">
    <location>
        <begin position="1365"/>
        <end position="1385"/>
    </location>
</feature>
<dbReference type="PROSITE" id="PS50171">
    <property type="entry name" value="ZF_MATRIN"/>
    <property type="match status" value="1"/>
</dbReference>
<dbReference type="SMART" id="SM00451">
    <property type="entry name" value="ZnF_U1"/>
    <property type="match status" value="2"/>
</dbReference>
<dbReference type="OMA" id="FQMFPCI"/>
<reference evidence="8" key="3">
    <citation type="submission" date="2025-09" db="UniProtKB">
        <authorList>
            <consortium name="Ensembl"/>
        </authorList>
    </citation>
    <scope>IDENTIFICATION</scope>
</reference>
<feature type="compositionally biased region" description="Acidic residues" evidence="6">
    <location>
        <begin position="1256"/>
        <end position="1265"/>
    </location>
</feature>
<feature type="compositionally biased region" description="Basic and acidic residues" evidence="6">
    <location>
        <begin position="291"/>
        <end position="308"/>
    </location>
</feature>
<feature type="compositionally biased region" description="Polar residues" evidence="6">
    <location>
        <begin position="938"/>
        <end position="949"/>
    </location>
</feature>
<dbReference type="InterPro" id="IPR003604">
    <property type="entry name" value="Matrin/U1-like-C_Znf_C2H2"/>
</dbReference>
<feature type="domain" description="Matrin-type" evidence="7">
    <location>
        <begin position="1434"/>
        <end position="1465"/>
    </location>
</feature>
<sequence>MYHQHSQQQGQQPFPGGPRPHQPPPSHAPGHAPGHPSMQRMGFPFPRPTQLPDELESALSARGVRDMDHRQMDHMNRPNQHQNQGPPPRMNQQGSYGSGAMPLPADNPPAHQQGVDWSNFQPPAKLFAGPPPSVGLQSQQHHGPLQQPPNIQAGLPVQNWPPPMSDSPLAQTRHPHAGGEGQNLYTPESAGSILASFGLSNEDLEVLSHYPDDQLTPDTLPFILRDIQINKSSNQNPAASSSAPMFSRSIHDMPLRPSSSSPLVSPEVPSFLTVTQTAGKVIDYGHASRVKDGGQTFKREPLSSERTVKMYPASSSRSSAPKAEKTERRQLRLEASGPAKRGDRDYRRSSGDPRQSAEFRTSPKSRHQDRDYRCDRTKARPPSESRSEASSRRSLSSSSGSKPRRGSTKLPSPTMISDFSAESPKVYPHTCSLCSIQCDQEQDWLEHVNTVSHTASCRDLRNQYPNWRPDAPSRGRQHGSRAPWDPRERALSFSRSPSPGDGRVYRPRVRPGSPHRHPRQYLYPERRHHTQRRSRSRSRSRSPPAVHRSSSRERWLQRTRLSAGQAVGLSHGGLKRPHEDWSPSARSSKHPPTKSSKAGTKSGTKTAVKGPPAKKKKVVPPAPEDPLVSDRLVFLTGIPEDASEQEVTDLVCSFGKINNVMLIPSCEEESQEAPGQKASVCMLKAEDARALCACSALSIRDQTITASAAQKPEAEQPSDADSRNPEADDGAPGSQSVKADEKTAMKSTVLVSGLPDGGCSQSDVLALFPGLERGCDVLLVPPLGKAVVAVSDVERVQEMINNHSVTPARVKDSEVKLVLIQQNVGLSTPVGLYNLLMGAAHPADSPVRVGWSRLLVIRNVPDSPAGSSQVLTLVRRFGTVIKSLVLSGMVICEMATAATALSVYKRFRSFPCIIHRNPLSFSRKPDPKPTKQPKVAAASQQPPQDTPAHSQPAAAAEEDMPPEEPPPDALQNVRGLSEKEPSTEGVAEDEAPGGVVDKDGGGGAGSAGPEASEGGGAAAEGGGAAAEGGGTAAEGGVTAAEGGVTAAEGGGAAAEGGGTAAEGGGTAAEGGGTAAEASEPVSQGAPAQLETEPSRDGLPPGPGPGPILAMPKMTQAMVNALLEECRIKTAKSRAAASRRETEDVPTETETAADTAAETEEGTEEGAEPLKRQEREGKGKEAMRKKQKEREREKREKERRLWEKEERARREKARRERERERERREKDRRDRVRAHGDSPSRSRQTSWRDQRSRVMQEEEEEEEEEFPFNMSDFVTVDEVGEVADLPSPAVPMETSEAREDAHTHPEESSTPTDAGPAQASETLLSRPAAGASELQPSACQPQAAETAGGPEEGPAIAGPGHPEASEAPEAEPAPAEEEEGQAEEPSEDRRDMRAGAAAEKETHRPEDTVKTGLPLPPFDPSSPVGLEFLIPKTGFFCKVCRRFFSGAREAELNHCRTIKHYENLQKYLLTTSVDSVTPKTDSS</sequence>
<dbReference type="InterPro" id="IPR026811">
    <property type="entry name" value="CIZ1"/>
</dbReference>
<keyword evidence="3" id="KW-0863">Zinc-finger</keyword>
<evidence type="ECO:0000313" key="9">
    <source>
        <dbReference type="Proteomes" id="UP000472267"/>
    </source>
</evidence>
<keyword evidence="9" id="KW-1185">Reference proteome</keyword>
<feature type="compositionally biased region" description="Low complexity" evidence="6">
    <location>
        <begin position="593"/>
        <end position="611"/>
    </location>
</feature>
<feature type="compositionally biased region" description="Basic and acidic residues" evidence="6">
    <location>
        <begin position="340"/>
        <end position="357"/>
    </location>
</feature>
<feature type="compositionally biased region" description="Low complexity" evidence="6">
    <location>
        <begin position="1"/>
        <end position="14"/>
    </location>
</feature>
<reference evidence="8" key="1">
    <citation type="submission" date="2019-06" db="EMBL/GenBank/DDBJ databases">
        <authorList>
            <consortium name="Wellcome Sanger Institute Data Sharing"/>
        </authorList>
    </citation>
    <scope>NUCLEOTIDE SEQUENCE [LARGE SCALE GENOMIC DNA]</scope>
</reference>
<evidence type="ECO:0000259" key="7">
    <source>
        <dbReference type="PROSITE" id="PS50171"/>
    </source>
</evidence>
<evidence type="ECO:0000256" key="1">
    <source>
        <dbReference type="ARBA" id="ARBA00004123"/>
    </source>
</evidence>
<feature type="region of interest" description="Disordered" evidence="6">
    <location>
        <begin position="461"/>
        <end position="624"/>
    </location>
</feature>
<gene>
    <name evidence="8" type="primary">LOC115391064</name>
</gene>
<feature type="compositionally biased region" description="Gly residues" evidence="6">
    <location>
        <begin position="1048"/>
        <end position="1073"/>
    </location>
</feature>
<feature type="region of interest" description="Disordered" evidence="6">
    <location>
        <begin position="291"/>
        <end position="421"/>
    </location>
</feature>
<dbReference type="Ensembl" id="ENSSFAT00005005020.1">
    <property type="protein sequence ID" value="ENSSFAP00005004725.1"/>
    <property type="gene ID" value="ENSSFAG00005003089.1"/>
</dbReference>
<feature type="compositionally biased region" description="Basic and acidic residues" evidence="6">
    <location>
        <begin position="1386"/>
        <end position="1408"/>
    </location>
</feature>
<dbReference type="InParanoid" id="A0A672FJB8"/>
<evidence type="ECO:0000313" key="8">
    <source>
        <dbReference type="Ensembl" id="ENSSFAP00005004725.1"/>
    </source>
</evidence>
<feature type="compositionally biased region" description="Low complexity" evidence="6">
    <location>
        <begin position="1340"/>
        <end position="1364"/>
    </location>
</feature>
<dbReference type="GO" id="GO:0005634">
    <property type="term" value="C:nucleus"/>
    <property type="evidence" value="ECO:0007669"/>
    <property type="project" value="UniProtKB-SubCell"/>
</dbReference>
<feature type="compositionally biased region" description="Low complexity" evidence="6">
    <location>
        <begin position="255"/>
        <end position="266"/>
    </location>
</feature>
<feature type="compositionally biased region" description="Basic and acidic residues" evidence="6">
    <location>
        <begin position="322"/>
        <end position="332"/>
    </location>
</feature>
<feature type="compositionally biased region" description="Low complexity" evidence="6">
    <location>
        <begin position="232"/>
        <end position="244"/>
    </location>
</feature>
<dbReference type="PANTHER" id="PTHR15491">
    <property type="match status" value="1"/>
</dbReference>
<dbReference type="PANTHER" id="PTHR15491:SF9">
    <property type="entry name" value="CIP1-INTERACTING ZINC FINGER PROTEIN"/>
    <property type="match status" value="1"/>
</dbReference>
<keyword evidence="2" id="KW-0479">Metal-binding</keyword>
<evidence type="ECO:0000256" key="3">
    <source>
        <dbReference type="ARBA" id="ARBA00022771"/>
    </source>
</evidence>
<dbReference type="InterPro" id="IPR000690">
    <property type="entry name" value="Matrin/U1-C_Znf_C2H2"/>
</dbReference>
<proteinExistence type="predicted"/>
<evidence type="ECO:0000256" key="2">
    <source>
        <dbReference type="ARBA" id="ARBA00022723"/>
    </source>
</evidence>
<evidence type="ECO:0000256" key="6">
    <source>
        <dbReference type="SAM" id="MobiDB-lite"/>
    </source>
</evidence>
<feature type="compositionally biased region" description="Acidic residues" evidence="6">
    <location>
        <begin position="956"/>
        <end position="966"/>
    </location>
</feature>
<feature type="region of interest" description="Disordered" evidence="6">
    <location>
        <begin position="1129"/>
        <end position="1415"/>
    </location>
</feature>
<dbReference type="InterPro" id="IPR012677">
    <property type="entry name" value="Nucleotide-bd_a/b_plait_sf"/>
</dbReference>
<keyword evidence="5" id="KW-0539">Nucleus</keyword>
<reference evidence="8" key="2">
    <citation type="submission" date="2025-08" db="UniProtKB">
        <authorList>
            <consortium name="Ensembl"/>
        </authorList>
    </citation>
    <scope>IDENTIFICATION</scope>
</reference>
<feature type="region of interest" description="Disordered" evidence="6">
    <location>
        <begin position="706"/>
        <end position="742"/>
    </location>
</feature>
<feature type="compositionally biased region" description="Polar residues" evidence="6">
    <location>
        <begin position="77"/>
        <end position="95"/>
    </location>
</feature>
<feature type="region of interest" description="Disordered" evidence="6">
    <location>
        <begin position="232"/>
        <end position="266"/>
    </location>
</feature>
<dbReference type="InterPro" id="IPR035979">
    <property type="entry name" value="RBD_domain_sf"/>
</dbReference>